<evidence type="ECO:0000256" key="2">
    <source>
        <dbReference type="ARBA" id="ARBA00004902"/>
    </source>
</evidence>
<dbReference type="InterPro" id="IPR018509">
    <property type="entry name" value="DHquinase_II_CS"/>
</dbReference>
<dbReference type="PANTHER" id="PTHR21272">
    <property type="entry name" value="CATABOLIC 3-DEHYDROQUINASE"/>
    <property type="match status" value="1"/>
</dbReference>
<dbReference type="PIRSF" id="PIRSF001399">
    <property type="entry name" value="DHquinase_II"/>
    <property type="match status" value="1"/>
</dbReference>
<dbReference type="CDD" id="cd00466">
    <property type="entry name" value="DHQase_II"/>
    <property type="match status" value="1"/>
</dbReference>
<dbReference type="InterPro" id="IPR036441">
    <property type="entry name" value="DHquinase_II_sf"/>
</dbReference>
<dbReference type="GO" id="GO:0003855">
    <property type="term" value="F:3-dehydroquinate dehydratase activity"/>
    <property type="evidence" value="ECO:0007669"/>
    <property type="project" value="UniProtKB-EC"/>
</dbReference>
<dbReference type="PANTHER" id="PTHR21272:SF3">
    <property type="entry name" value="CATABOLIC 3-DEHYDROQUINASE"/>
    <property type="match status" value="1"/>
</dbReference>
<evidence type="ECO:0000256" key="5">
    <source>
        <dbReference type="ARBA" id="ARBA00012060"/>
    </source>
</evidence>
<comment type="pathway">
    <text evidence="2 8">Metabolic intermediate biosynthesis; chorismate biosynthesis; chorismate from D-erythrose 4-phosphate and phosphoenolpyruvate: step 3/7.</text>
</comment>
<dbReference type="SUPFAM" id="SSF52304">
    <property type="entry name" value="Type II 3-dehydroquinate dehydratase"/>
    <property type="match status" value="1"/>
</dbReference>
<feature type="active site" description="Proton acceptor" evidence="8">
    <location>
        <position position="19"/>
    </location>
</feature>
<dbReference type="EC" id="4.2.1.10" evidence="5 8"/>
<dbReference type="Pfam" id="PF01220">
    <property type="entry name" value="DHquinase_II"/>
    <property type="match status" value="1"/>
</dbReference>
<dbReference type="HAMAP" id="MF_00169">
    <property type="entry name" value="AroQ"/>
    <property type="match status" value="1"/>
</dbReference>
<protein>
    <recommendedName>
        <fullName evidence="5 8">3-dehydroquinate dehydratase</fullName>
        <shortName evidence="8">3-dehydroquinase</shortName>
        <ecNumber evidence="5 8">4.2.1.10</ecNumber>
    </recommendedName>
    <alternativeName>
        <fullName evidence="8">Type II DHQase</fullName>
    </alternativeName>
</protein>
<dbReference type="Proteomes" id="UP000754710">
    <property type="component" value="Unassembled WGS sequence"/>
</dbReference>
<evidence type="ECO:0000256" key="6">
    <source>
        <dbReference type="ARBA" id="ARBA00023141"/>
    </source>
</evidence>
<dbReference type="NCBIfam" id="TIGR01088">
    <property type="entry name" value="aroQ"/>
    <property type="match status" value="1"/>
</dbReference>
<feature type="active site" description="Proton donor" evidence="8">
    <location>
        <position position="96"/>
    </location>
</feature>
<sequence>MVLNGPNLNLLGRRDPAVYGTATLADVEALCRAEGENLGLRVDCRQSNHEGLLIDWIHEAFGAGAAIVGNFGAYTHTSIAIMDALAVVTAPVVEVHISDIHAREEFRHRSYVGMVADAAVIGQGVGGYASALRRVVELWDRAD</sequence>
<feature type="binding site" evidence="8">
    <location>
        <position position="83"/>
    </location>
    <ligand>
        <name>substrate</name>
    </ligand>
</feature>
<dbReference type="PROSITE" id="PS01029">
    <property type="entry name" value="DEHYDROQUINASE_II"/>
    <property type="match status" value="1"/>
</dbReference>
<dbReference type="Gene3D" id="3.40.50.9100">
    <property type="entry name" value="Dehydroquinase, class II"/>
    <property type="match status" value="1"/>
</dbReference>
<dbReference type="NCBIfam" id="NF003807">
    <property type="entry name" value="PRK05395.1-4"/>
    <property type="match status" value="1"/>
</dbReference>
<evidence type="ECO:0000256" key="7">
    <source>
        <dbReference type="ARBA" id="ARBA00023239"/>
    </source>
</evidence>
<keyword evidence="10" id="KW-1185">Reference proteome</keyword>
<feature type="binding site" evidence="8">
    <location>
        <position position="76"/>
    </location>
    <ligand>
        <name>substrate</name>
    </ligand>
</feature>
<evidence type="ECO:0000256" key="4">
    <source>
        <dbReference type="ARBA" id="ARBA00011193"/>
    </source>
</evidence>
<feature type="binding site" evidence="8">
    <location>
        <position position="70"/>
    </location>
    <ligand>
        <name>substrate</name>
    </ligand>
</feature>
<evidence type="ECO:0000313" key="10">
    <source>
        <dbReference type="Proteomes" id="UP000754710"/>
    </source>
</evidence>
<evidence type="ECO:0000256" key="8">
    <source>
        <dbReference type="HAMAP-Rule" id="MF_00169"/>
    </source>
</evidence>
<comment type="catalytic activity">
    <reaction evidence="1 8">
        <text>3-dehydroquinate = 3-dehydroshikimate + H2O</text>
        <dbReference type="Rhea" id="RHEA:21096"/>
        <dbReference type="ChEBI" id="CHEBI:15377"/>
        <dbReference type="ChEBI" id="CHEBI:16630"/>
        <dbReference type="ChEBI" id="CHEBI:32364"/>
        <dbReference type="EC" id="4.2.1.10"/>
    </reaction>
</comment>
<keyword evidence="6 8" id="KW-0057">Aromatic amino acid biosynthesis</keyword>
<comment type="similarity">
    <text evidence="3 8">Belongs to the type-II 3-dehydroquinase family.</text>
</comment>
<comment type="caution">
    <text evidence="9">The sequence shown here is derived from an EMBL/GenBank/DDBJ whole genome shotgun (WGS) entry which is preliminary data.</text>
</comment>
<feature type="site" description="Transition state stabilizer" evidence="8">
    <location>
        <position position="14"/>
    </location>
</feature>
<reference evidence="9 10" key="1">
    <citation type="submission" date="2021-08" db="EMBL/GenBank/DDBJ databases">
        <title>Nocardioides bacterium WL0053 sp. nov., isolated from the sediment.</title>
        <authorList>
            <person name="Wang L."/>
            <person name="Zhang D."/>
            <person name="Zhang A."/>
        </authorList>
    </citation>
    <scope>NUCLEOTIDE SEQUENCE [LARGE SCALE GENOMIC DNA]</scope>
    <source>
        <strain evidence="9 10">WL0053</strain>
    </source>
</reference>
<keyword evidence="7 8" id="KW-0456">Lyase</keyword>
<name>A0ABS7RFS9_9ACTN</name>
<dbReference type="InterPro" id="IPR001874">
    <property type="entry name" value="DHquinase_II"/>
</dbReference>
<proteinExistence type="inferred from homology"/>
<gene>
    <name evidence="8 9" type="primary">aroQ</name>
    <name evidence="9" type="ORF">K1X13_03550</name>
</gene>
<comment type="function">
    <text evidence="8">Catalyzes a trans-dehydration via an enolate intermediate.</text>
</comment>
<dbReference type="NCBIfam" id="NF003805">
    <property type="entry name" value="PRK05395.1-2"/>
    <property type="match status" value="1"/>
</dbReference>
<organism evidence="9 10">
    <name type="scientific">Nocardioides jiangsuensis</name>
    <dbReference type="NCBI Taxonomy" id="2866161"/>
    <lineage>
        <taxon>Bacteria</taxon>
        <taxon>Bacillati</taxon>
        <taxon>Actinomycetota</taxon>
        <taxon>Actinomycetes</taxon>
        <taxon>Propionibacteriales</taxon>
        <taxon>Nocardioidaceae</taxon>
        <taxon>Nocardioides</taxon>
    </lineage>
</organism>
<dbReference type="EMBL" id="JAIEZQ010000001">
    <property type="protein sequence ID" value="MBY9073890.1"/>
    <property type="molecule type" value="Genomic_DNA"/>
</dbReference>
<comment type="subunit">
    <text evidence="4 8">Homododecamer.</text>
</comment>
<evidence type="ECO:0000256" key="3">
    <source>
        <dbReference type="ARBA" id="ARBA00011037"/>
    </source>
</evidence>
<evidence type="ECO:0000256" key="1">
    <source>
        <dbReference type="ARBA" id="ARBA00001864"/>
    </source>
</evidence>
<accession>A0ABS7RFS9</accession>
<evidence type="ECO:0000313" key="9">
    <source>
        <dbReference type="EMBL" id="MBY9073890.1"/>
    </source>
</evidence>
<dbReference type="NCBIfam" id="NF003806">
    <property type="entry name" value="PRK05395.1-3"/>
    <property type="match status" value="1"/>
</dbReference>
<feature type="binding site" evidence="8">
    <location>
        <position position="107"/>
    </location>
    <ligand>
        <name>substrate</name>
    </ligand>
</feature>
<keyword evidence="8" id="KW-0028">Amino-acid biosynthesis</keyword>
<feature type="binding site" evidence="8">
    <location>
        <begin position="97"/>
        <end position="98"/>
    </location>
    <ligand>
        <name>substrate</name>
    </ligand>
</feature>